<dbReference type="InterPro" id="IPR041298">
    <property type="entry name" value="UBZ3"/>
</dbReference>
<dbReference type="GO" id="GO:0006281">
    <property type="term" value="P:DNA repair"/>
    <property type="evidence" value="ECO:0007669"/>
    <property type="project" value="UniProtKB-KW"/>
</dbReference>
<dbReference type="InterPro" id="IPR043502">
    <property type="entry name" value="DNA/RNA_pol_sf"/>
</dbReference>
<name>T1HBZ0_RHOPR</name>
<feature type="compositionally biased region" description="Basic and acidic residues" evidence="18">
    <location>
        <begin position="666"/>
        <end position="677"/>
    </location>
</feature>
<comment type="similarity">
    <text evidence="4">Belongs to the DNA polymerase type-Y family.</text>
</comment>
<dbReference type="PIRSF" id="PIRSF036603">
    <property type="entry name" value="DPol_eta"/>
    <property type="match status" value="1"/>
</dbReference>
<evidence type="ECO:0000256" key="17">
    <source>
        <dbReference type="ARBA" id="ARBA00049244"/>
    </source>
</evidence>
<keyword evidence="11" id="KW-0862">Zinc</keyword>
<evidence type="ECO:0000256" key="10">
    <source>
        <dbReference type="ARBA" id="ARBA00022771"/>
    </source>
</evidence>
<dbReference type="GO" id="GO:0009411">
    <property type="term" value="P:response to UV"/>
    <property type="evidence" value="ECO:0007669"/>
    <property type="project" value="UniProtKB-ARBA"/>
</dbReference>
<evidence type="ECO:0000256" key="6">
    <source>
        <dbReference type="ARBA" id="ARBA00022679"/>
    </source>
</evidence>
<evidence type="ECO:0000256" key="18">
    <source>
        <dbReference type="SAM" id="MobiDB-lite"/>
    </source>
</evidence>
<evidence type="ECO:0000256" key="5">
    <source>
        <dbReference type="ARBA" id="ARBA00012417"/>
    </source>
</evidence>
<dbReference type="GO" id="GO:0003887">
    <property type="term" value="F:DNA-directed DNA polymerase activity"/>
    <property type="evidence" value="ECO:0007669"/>
    <property type="project" value="UniProtKB-EC"/>
</dbReference>
<evidence type="ECO:0000256" key="1">
    <source>
        <dbReference type="ARBA" id="ARBA00001936"/>
    </source>
</evidence>
<dbReference type="Proteomes" id="UP000015103">
    <property type="component" value="Unassembled WGS sequence"/>
</dbReference>
<comment type="catalytic activity">
    <reaction evidence="17">
        <text>DNA(n) + a 2'-deoxyribonucleoside 5'-triphosphate = DNA(n+1) + diphosphate</text>
        <dbReference type="Rhea" id="RHEA:22508"/>
        <dbReference type="Rhea" id="RHEA-COMP:17339"/>
        <dbReference type="Rhea" id="RHEA-COMP:17340"/>
        <dbReference type="ChEBI" id="CHEBI:33019"/>
        <dbReference type="ChEBI" id="CHEBI:61560"/>
        <dbReference type="ChEBI" id="CHEBI:173112"/>
        <dbReference type="EC" id="2.7.7.7"/>
    </reaction>
</comment>
<organism evidence="19 20">
    <name type="scientific">Rhodnius prolixus</name>
    <name type="common">Triatomid bug</name>
    <dbReference type="NCBI Taxonomy" id="13249"/>
    <lineage>
        <taxon>Eukaryota</taxon>
        <taxon>Metazoa</taxon>
        <taxon>Ecdysozoa</taxon>
        <taxon>Arthropoda</taxon>
        <taxon>Hexapoda</taxon>
        <taxon>Insecta</taxon>
        <taxon>Pterygota</taxon>
        <taxon>Neoptera</taxon>
        <taxon>Paraneoptera</taxon>
        <taxon>Hemiptera</taxon>
        <taxon>Heteroptera</taxon>
        <taxon>Panheteroptera</taxon>
        <taxon>Cimicomorpha</taxon>
        <taxon>Reduviidae</taxon>
        <taxon>Triatominae</taxon>
        <taxon>Rhodnius</taxon>
    </lineage>
</organism>
<dbReference type="Gene3D" id="3.40.1170.60">
    <property type="match status" value="1"/>
</dbReference>
<dbReference type="FunFam" id="1.10.150.20:FF:000014">
    <property type="entry name" value="Polymerase (DNA directed), eta"/>
    <property type="match status" value="1"/>
</dbReference>
<accession>T1HBZ0</accession>
<dbReference type="InterPro" id="IPR017961">
    <property type="entry name" value="DNA_pol_Y-fam_little_finger"/>
</dbReference>
<dbReference type="GO" id="GO:0035861">
    <property type="term" value="C:site of double-strand break"/>
    <property type="evidence" value="ECO:0007669"/>
    <property type="project" value="TreeGrafter"/>
</dbReference>
<dbReference type="PROSITE" id="PS50173">
    <property type="entry name" value="UMUC"/>
    <property type="match status" value="1"/>
</dbReference>
<sequence>MTDRIVALIDMDCFYCQVETRLNPQLEGLPLAVVQYNEWKGGGIIAVNYEARDRGVTRHMRGADAKEQCPEIVLVKVPTLRDKADLTSSLIVHFSRYREAGREVVSVLCTFSECVERASVDEAYLDLTAAVERRIAEKSSQVSANDLENTFIVGYTKENSNNEDERVHGINNWLRDVNDSSFQDVAAQKLAVGAAIVEEIRRAVYKATGFRCSAGIAHNKVLAKLCCGFHKPNRQTVVPQSSIIGLYKTLPAKKVRSLGGKLGDDLENRLGIKVMADLEKFSENELQKNYDMKTGTWLYNIARGYDFEAVTPRLISKSIGCCKKFPGRTALKTYSDINHWITKLAEELLERLIEDQRENKRRAQLLTISMGLEVKNKYTGSTKSLNFPGYCLEKIVKTAYNALSKVCSEDPNTKIWTPPVQYLGLSAGKFVNEVSNKINTFFKVTTEPFETSTDKLCPKEDYLPSLTEEKEVLQNNNKDDIINIKQSEERKLSSFFEKKLYQGPSKNNSLTEEKEKLQKESNNKDDLINKRSDGKKVPSFFEKMLFQGPSKNNSFTEENEVLQKESNKNDMINIKQSEEKKLPSFFEKMLLQGPSKNKGNLNILPDLNKPVDLRNDDSRDSCVADKSISSNTAIVGVLRKEDHPSEVQVFSDTSSVIANDNNNSGKEGREYDKKDNVKNKTNKKSISYFFSSSATKEKWINPEEVFPDLQNIDNAVLDMFPPSYRKKILELKLKTGESCIKDLRTHTEIIPSDIVHSAEDKNLTKCKTNDDNVSPDNEAQSNNIKCSECGETVPNTEQILHLDLHVAIKLDNELNSRHTADNCKMKIFANIQPKNKRKPKSNHSNSKVTKKPKSIEDFFNR</sequence>
<dbReference type="InterPro" id="IPR052230">
    <property type="entry name" value="DNA_polymerase_eta"/>
</dbReference>
<dbReference type="FunCoup" id="T1HBZ0">
    <property type="interactions" value="1298"/>
</dbReference>
<dbReference type="InParanoid" id="T1HBZ0"/>
<dbReference type="Gene3D" id="3.30.1490.100">
    <property type="entry name" value="DNA polymerase, Y-family, little finger domain"/>
    <property type="match status" value="1"/>
</dbReference>
<dbReference type="GO" id="GO:0042276">
    <property type="term" value="P:error-prone translesion synthesis"/>
    <property type="evidence" value="ECO:0007669"/>
    <property type="project" value="TreeGrafter"/>
</dbReference>
<dbReference type="Gene3D" id="3.30.70.270">
    <property type="match status" value="1"/>
</dbReference>
<feature type="compositionally biased region" description="Polar residues" evidence="18">
    <location>
        <begin position="652"/>
        <end position="665"/>
    </location>
</feature>
<keyword evidence="13" id="KW-0832">Ubl conjugation</keyword>
<dbReference type="PANTHER" id="PTHR45873">
    <property type="entry name" value="DNA POLYMERASE ETA"/>
    <property type="match status" value="1"/>
</dbReference>
<keyword evidence="14" id="KW-0234">DNA repair</keyword>
<dbReference type="InterPro" id="IPR036775">
    <property type="entry name" value="DNA_pol_Y-fam_lit_finger_sf"/>
</dbReference>
<dbReference type="VEuPathDB" id="VectorBase:RPRC001552"/>
<evidence type="ECO:0000256" key="11">
    <source>
        <dbReference type="ARBA" id="ARBA00022833"/>
    </source>
</evidence>
<evidence type="ECO:0000256" key="16">
    <source>
        <dbReference type="ARBA" id="ARBA00044975"/>
    </source>
</evidence>
<protein>
    <recommendedName>
        <fullName evidence="16">DNA polymerase eta</fullName>
        <ecNumber evidence="5">2.7.7.7</ecNumber>
    </recommendedName>
</protein>
<keyword evidence="10" id="KW-0863">Zinc-finger</keyword>
<comment type="subcellular location">
    <subcellularLocation>
        <location evidence="3">Nucleus</location>
    </subcellularLocation>
</comment>
<dbReference type="SUPFAM" id="SSF100879">
    <property type="entry name" value="Lesion bypass DNA polymerase (Y-family), little finger domain"/>
    <property type="match status" value="1"/>
</dbReference>
<evidence type="ECO:0000313" key="19">
    <source>
        <dbReference type="EnsemblMetazoa" id="RPRC001552-PA"/>
    </source>
</evidence>
<dbReference type="Gene3D" id="1.10.150.20">
    <property type="entry name" value="5' to 3' exonuclease, C-terminal subdomain"/>
    <property type="match status" value="1"/>
</dbReference>
<comment type="cofactor">
    <cofactor evidence="1">
        <name>Mn(2+)</name>
        <dbReference type="ChEBI" id="CHEBI:29035"/>
    </cofactor>
</comment>
<dbReference type="FunFam" id="3.30.1490.100:FF:000007">
    <property type="entry name" value="DNA polymerase eta"/>
    <property type="match status" value="1"/>
</dbReference>
<dbReference type="EC" id="2.7.7.7" evidence="5"/>
<dbReference type="Pfam" id="PF11799">
    <property type="entry name" value="IMS_C"/>
    <property type="match status" value="1"/>
</dbReference>
<dbReference type="STRING" id="13249.T1HBZ0"/>
<evidence type="ECO:0000256" key="9">
    <source>
        <dbReference type="ARBA" id="ARBA00022763"/>
    </source>
</evidence>
<evidence type="ECO:0000256" key="8">
    <source>
        <dbReference type="ARBA" id="ARBA00022723"/>
    </source>
</evidence>
<evidence type="ECO:0000256" key="15">
    <source>
        <dbReference type="ARBA" id="ARBA00023242"/>
    </source>
</evidence>
<feature type="region of interest" description="Disordered" evidence="18">
    <location>
        <begin position="652"/>
        <end position="677"/>
    </location>
</feature>
<keyword evidence="6" id="KW-0808">Transferase</keyword>
<keyword evidence="8" id="KW-0479">Metal-binding</keyword>
<dbReference type="GO" id="GO:0005634">
    <property type="term" value="C:nucleus"/>
    <property type="evidence" value="ECO:0007669"/>
    <property type="project" value="UniProtKB-SubCell"/>
</dbReference>
<dbReference type="PROSITE" id="PS51907">
    <property type="entry name" value="ZF_UBZ3"/>
    <property type="match status" value="1"/>
</dbReference>
<keyword evidence="15" id="KW-0539">Nucleus</keyword>
<evidence type="ECO:0000256" key="13">
    <source>
        <dbReference type="ARBA" id="ARBA00022843"/>
    </source>
</evidence>
<evidence type="ECO:0000256" key="12">
    <source>
        <dbReference type="ARBA" id="ARBA00022842"/>
    </source>
</evidence>
<dbReference type="FunFam" id="3.40.1170.60:FF:000003">
    <property type="entry name" value="DNA polymerase eta"/>
    <property type="match status" value="1"/>
</dbReference>
<dbReference type="SUPFAM" id="SSF56672">
    <property type="entry name" value="DNA/RNA polymerases"/>
    <property type="match status" value="1"/>
</dbReference>
<keyword evidence="12" id="KW-0460">Magnesium</keyword>
<dbReference type="GO" id="GO:0005657">
    <property type="term" value="C:replication fork"/>
    <property type="evidence" value="ECO:0007669"/>
    <property type="project" value="TreeGrafter"/>
</dbReference>
<dbReference type="Pfam" id="PF00817">
    <property type="entry name" value="IMS"/>
    <property type="match status" value="1"/>
</dbReference>
<evidence type="ECO:0000256" key="7">
    <source>
        <dbReference type="ARBA" id="ARBA00022695"/>
    </source>
</evidence>
<dbReference type="Pfam" id="PF21704">
    <property type="entry name" value="POLH-Rev1_HhH"/>
    <property type="match status" value="1"/>
</dbReference>
<dbReference type="GO" id="GO:0008270">
    <property type="term" value="F:zinc ion binding"/>
    <property type="evidence" value="ECO:0007669"/>
    <property type="project" value="UniProtKB-KW"/>
</dbReference>
<dbReference type="InterPro" id="IPR001126">
    <property type="entry name" value="UmuC"/>
</dbReference>
<reference evidence="19" key="1">
    <citation type="submission" date="2015-05" db="UniProtKB">
        <authorList>
            <consortium name="EnsemblMetazoa"/>
        </authorList>
    </citation>
    <scope>IDENTIFICATION</scope>
</reference>
<evidence type="ECO:0000256" key="2">
    <source>
        <dbReference type="ARBA" id="ARBA00001946"/>
    </source>
</evidence>
<feature type="region of interest" description="Disordered" evidence="18">
    <location>
        <begin position="831"/>
        <end position="861"/>
    </location>
</feature>
<evidence type="ECO:0000256" key="14">
    <source>
        <dbReference type="ARBA" id="ARBA00023204"/>
    </source>
</evidence>
<dbReference type="EMBL" id="ACPB03006600">
    <property type="status" value="NOT_ANNOTATED_CDS"/>
    <property type="molecule type" value="Genomic_DNA"/>
</dbReference>
<dbReference type="AlphaFoldDB" id="T1HBZ0"/>
<dbReference type="eggNOG" id="KOG2095">
    <property type="taxonomic scope" value="Eukaryota"/>
</dbReference>
<dbReference type="HOGENOM" id="CLU_012348_7_2_1"/>
<keyword evidence="7" id="KW-0548">Nucleotidyltransferase</keyword>
<feature type="region of interest" description="Disordered" evidence="18">
    <location>
        <begin position="503"/>
        <end position="533"/>
    </location>
</feature>
<dbReference type="PANTHER" id="PTHR45873:SF1">
    <property type="entry name" value="DNA POLYMERASE ETA"/>
    <property type="match status" value="1"/>
</dbReference>
<dbReference type="EnsemblMetazoa" id="RPRC001552-RA">
    <property type="protein sequence ID" value="RPRC001552-PA"/>
    <property type="gene ID" value="RPRC001552"/>
</dbReference>
<dbReference type="InterPro" id="IPR043128">
    <property type="entry name" value="Rev_trsase/Diguanyl_cyclase"/>
</dbReference>
<evidence type="ECO:0000256" key="4">
    <source>
        <dbReference type="ARBA" id="ARBA00010945"/>
    </source>
</evidence>
<comment type="cofactor">
    <cofactor evidence="2">
        <name>Mg(2+)</name>
        <dbReference type="ChEBI" id="CHEBI:18420"/>
    </cofactor>
</comment>
<keyword evidence="20" id="KW-1185">Reference proteome</keyword>
<evidence type="ECO:0000256" key="3">
    <source>
        <dbReference type="ARBA" id="ARBA00004123"/>
    </source>
</evidence>
<dbReference type="GO" id="GO:0003684">
    <property type="term" value="F:damaged DNA binding"/>
    <property type="evidence" value="ECO:0007669"/>
    <property type="project" value="InterPro"/>
</dbReference>
<evidence type="ECO:0000313" key="20">
    <source>
        <dbReference type="Proteomes" id="UP000015103"/>
    </source>
</evidence>
<feature type="compositionally biased region" description="Basic and acidic residues" evidence="18">
    <location>
        <begin position="511"/>
        <end position="533"/>
    </location>
</feature>
<keyword evidence="9" id="KW-0227">DNA damage</keyword>
<proteinExistence type="inferred from homology"/>